<proteinExistence type="predicted"/>
<dbReference type="PANTHER" id="PTHR33221:SF5">
    <property type="entry name" value="HTH-TYPE TRANSCRIPTIONAL REGULATOR ISCR"/>
    <property type="match status" value="1"/>
</dbReference>
<dbReference type="Gene3D" id="1.10.10.10">
    <property type="entry name" value="Winged helix-like DNA-binding domain superfamily/Winged helix DNA-binding domain"/>
    <property type="match status" value="1"/>
</dbReference>
<dbReference type="InterPro" id="IPR036388">
    <property type="entry name" value="WH-like_DNA-bd_sf"/>
</dbReference>
<comment type="caution">
    <text evidence="2">The sequence shown here is derived from an EMBL/GenBank/DDBJ whole genome shotgun (WGS) entry which is preliminary data.</text>
</comment>
<name>A0A948RWH2_UNCEI</name>
<evidence type="ECO:0000256" key="1">
    <source>
        <dbReference type="ARBA" id="ARBA00023125"/>
    </source>
</evidence>
<dbReference type="Pfam" id="PF02082">
    <property type="entry name" value="Rrf2"/>
    <property type="match status" value="1"/>
</dbReference>
<dbReference type="GO" id="GO:0005829">
    <property type="term" value="C:cytosol"/>
    <property type="evidence" value="ECO:0007669"/>
    <property type="project" value="TreeGrafter"/>
</dbReference>
<dbReference type="EMBL" id="JAHJDP010000087">
    <property type="protein sequence ID" value="MBU2692315.1"/>
    <property type="molecule type" value="Genomic_DNA"/>
</dbReference>
<dbReference type="NCBIfam" id="TIGR00738">
    <property type="entry name" value="rrf2_super"/>
    <property type="match status" value="1"/>
</dbReference>
<dbReference type="GO" id="GO:0003700">
    <property type="term" value="F:DNA-binding transcription factor activity"/>
    <property type="evidence" value="ECO:0007669"/>
    <property type="project" value="TreeGrafter"/>
</dbReference>
<sequence length="144" mass="15960">MRISTRTRYGFRALAELAKGYPNIPISLKQISTNQNISLKYLEQVIATLKAAGIVRAVRGNNGGYLLTRPPAQMTLKDPFLALEGTPILLSCLDEPDHCSTQVICSTRVTWENIEKAILGVLDSTTIEDLRQQSLQPESPDYTI</sequence>
<dbReference type="SUPFAM" id="SSF46785">
    <property type="entry name" value="Winged helix' DNA-binding domain"/>
    <property type="match status" value="1"/>
</dbReference>
<dbReference type="InterPro" id="IPR030489">
    <property type="entry name" value="TR_Rrf2-type_CS"/>
</dbReference>
<dbReference type="PROSITE" id="PS01332">
    <property type="entry name" value="HTH_RRF2_1"/>
    <property type="match status" value="1"/>
</dbReference>
<evidence type="ECO:0000313" key="3">
    <source>
        <dbReference type="Proteomes" id="UP000777784"/>
    </source>
</evidence>
<protein>
    <submittedName>
        <fullName evidence="2">Rrf2 family transcriptional regulator</fullName>
    </submittedName>
</protein>
<dbReference type="PANTHER" id="PTHR33221">
    <property type="entry name" value="WINGED HELIX-TURN-HELIX TRANSCRIPTIONAL REGULATOR, RRF2 FAMILY"/>
    <property type="match status" value="1"/>
</dbReference>
<reference evidence="2" key="1">
    <citation type="submission" date="2021-05" db="EMBL/GenBank/DDBJ databases">
        <title>Energy efficiency and biological interactions define the core microbiome of deep oligotrophic groundwater.</title>
        <authorList>
            <person name="Mehrshad M."/>
            <person name="Lopez-Fernandez M."/>
            <person name="Bell E."/>
            <person name="Bernier-Latmani R."/>
            <person name="Bertilsson S."/>
            <person name="Dopson M."/>
        </authorList>
    </citation>
    <scope>NUCLEOTIDE SEQUENCE</scope>
    <source>
        <strain evidence="2">Modern_marine.mb.64</strain>
    </source>
</reference>
<gene>
    <name evidence="2" type="ORF">KJ970_15440</name>
</gene>
<dbReference type="PROSITE" id="PS51197">
    <property type="entry name" value="HTH_RRF2_2"/>
    <property type="match status" value="1"/>
</dbReference>
<accession>A0A948RWH2</accession>
<dbReference type="AlphaFoldDB" id="A0A948RWH2"/>
<organism evidence="2 3">
    <name type="scientific">Eiseniibacteriota bacterium</name>
    <dbReference type="NCBI Taxonomy" id="2212470"/>
    <lineage>
        <taxon>Bacteria</taxon>
        <taxon>Candidatus Eiseniibacteriota</taxon>
    </lineage>
</organism>
<dbReference type="InterPro" id="IPR036390">
    <property type="entry name" value="WH_DNA-bd_sf"/>
</dbReference>
<dbReference type="GO" id="GO:0003677">
    <property type="term" value="F:DNA binding"/>
    <property type="evidence" value="ECO:0007669"/>
    <property type="project" value="UniProtKB-KW"/>
</dbReference>
<keyword evidence="1" id="KW-0238">DNA-binding</keyword>
<evidence type="ECO:0000313" key="2">
    <source>
        <dbReference type="EMBL" id="MBU2692315.1"/>
    </source>
</evidence>
<dbReference type="InterPro" id="IPR000944">
    <property type="entry name" value="Tscrpt_reg_Rrf2"/>
</dbReference>
<dbReference type="Proteomes" id="UP000777784">
    <property type="component" value="Unassembled WGS sequence"/>
</dbReference>